<gene>
    <name evidence="1" type="ORF">KDI_32960</name>
</gene>
<dbReference type="AlphaFoldDB" id="A0A5A5TE81"/>
<dbReference type="EMBL" id="BIXY01000050">
    <property type="protein sequence ID" value="GCF09732.1"/>
    <property type="molecule type" value="Genomic_DNA"/>
</dbReference>
<accession>A0A5A5TE81</accession>
<dbReference type="RefSeq" id="WP_149402656.1">
    <property type="nucleotide sequence ID" value="NZ_BIXY01000050.1"/>
</dbReference>
<protein>
    <submittedName>
        <fullName evidence="1">Uncharacterized protein</fullName>
    </submittedName>
</protein>
<sequence length="90" mass="10514">MKVVFKSKDFASVDSSGYGFNNRRPMANPWQYQGRVQHRQWQGIYECGWQKTNDRLKQDELLWTVRGDARLFGLAAALKTKGFEVEVEQD</sequence>
<comment type="caution">
    <text evidence="1">The sequence shown here is derived from an EMBL/GenBank/DDBJ whole genome shotgun (WGS) entry which is preliminary data.</text>
</comment>
<reference evidence="1 2" key="1">
    <citation type="submission" date="2019-01" db="EMBL/GenBank/DDBJ databases">
        <title>Draft genome sequence of Dictyobacter sp. Uno17.</title>
        <authorList>
            <person name="Wang C.M."/>
            <person name="Zheng Y."/>
            <person name="Sakai Y."/>
            <person name="Abe K."/>
            <person name="Yokota A."/>
            <person name="Yabe S."/>
        </authorList>
    </citation>
    <scope>NUCLEOTIDE SEQUENCE [LARGE SCALE GENOMIC DNA]</scope>
    <source>
        <strain evidence="1 2">Uno17</strain>
    </source>
</reference>
<name>A0A5A5TE81_9CHLR</name>
<organism evidence="1 2">
    <name type="scientific">Dictyobacter arantiisoli</name>
    <dbReference type="NCBI Taxonomy" id="2014874"/>
    <lineage>
        <taxon>Bacteria</taxon>
        <taxon>Bacillati</taxon>
        <taxon>Chloroflexota</taxon>
        <taxon>Ktedonobacteria</taxon>
        <taxon>Ktedonobacterales</taxon>
        <taxon>Dictyobacteraceae</taxon>
        <taxon>Dictyobacter</taxon>
    </lineage>
</organism>
<evidence type="ECO:0000313" key="1">
    <source>
        <dbReference type="EMBL" id="GCF09732.1"/>
    </source>
</evidence>
<proteinExistence type="predicted"/>
<keyword evidence="2" id="KW-1185">Reference proteome</keyword>
<dbReference type="OrthoDB" id="162754at2"/>
<dbReference type="Proteomes" id="UP000322530">
    <property type="component" value="Unassembled WGS sequence"/>
</dbReference>
<evidence type="ECO:0000313" key="2">
    <source>
        <dbReference type="Proteomes" id="UP000322530"/>
    </source>
</evidence>